<organism evidence="2 3">
    <name type="scientific">Lysobacter auxotrophicus</name>
    <dbReference type="NCBI Taxonomy" id="2992573"/>
    <lineage>
        <taxon>Bacteria</taxon>
        <taxon>Pseudomonadati</taxon>
        <taxon>Pseudomonadota</taxon>
        <taxon>Gammaproteobacteria</taxon>
        <taxon>Lysobacterales</taxon>
        <taxon>Lysobacteraceae</taxon>
        <taxon>Lysobacter</taxon>
    </lineage>
</organism>
<sequence>MKRGYLSEYFEGVAVKRLSAVEADTTRSNQHEYNATKDMLAFMGRPSGRTRLPARFIYLDDQSDEPIIEDAFLTLYDSRENQPLRSAEYRFYFPTTTVSEKGGEGDLLLIAKRRDEGLLVVIAANGSSAVNQIEWLFGFDDEGLLNFSVRSELEGENDKVGFAATIILESIGIEVEQREESYLETMLARFGGRFPKTLDFSAYARETLAEIDPRDDPDAALMAWMEREEILFRTLERHLIGERLAQGFSGDQIEDFIQFSLSVQNRRKSRVGLALENHMEVVLASLGIRYKRTAITENRSKPDFLFPGQNEYHDSGFDPLRLSMLAVKSTCKDRWRQVLAEADRIEEKHLLTLETAISVNQTSEMQAKHLQLVLPRGLHDTYNAEQRQWLFDVDAFTRLVLERQQ</sequence>
<gene>
    <name evidence="2" type="ORF">LA521A_32830</name>
</gene>
<keyword evidence="3" id="KW-1185">Reference proteome</keyword>
<keyword evidence="2" id="KW-0378">Hydrolase</keyword>
<evidence type="ECO:0000313" key="3">
    <source>
        <dbReference type="Proteomes" id="UP001317822"/>
    </source>
</evidence>
<evidence type="ECO:0000313" key="2">
    <source>
        <dbReference type="EMBL" id="BDU18082.1"/>
    </source>
</evidence>
<dbReference type="SUPFAM" id="SSF52980">
    <property type="entry name" value="Restriction endonuclease-like"/>
    <property type="match status" value="1"/>
</dbReference>
<dbReference type="Gene3D" id="3.40.91.80">
    <property type="match status" value="1"/>
</dbReference>
<protein>
    <submittedName>
        <fullName evidence="2">Restriction endonuclease</fullName>
    </submittedName>
</protein>
<accession>A0ABM8DHL1</accession>
<dbReference type="RefSeq" id="WP_281779963.1">
    <property type="nucleotide sequence ID" value="NZ_AP027041.1"/>
</dbReference>
<dbReference type="Pfam" id="PF09019">
    <property type="entry name" value="EcoRII-C"/>
    <property type="match status" value="1"/>
</dbReference>
<evidence type="ECO:0000259" key="1">
    <source>
        <dbReference type="Pfam" id="PF09019"/>
    </source>
</evidence>
<feature type="domain" description="Restriction endonuclease type II EcoRII C-terminal" evidence="1">
    <location>
        <begin position="232"/>
        <end position="396"/>
    </location>
</feature>
<dbReference type="InterPro" id="IPR015109">
    <property type="entry name" value="Restrct_endonuc_II_EcoRII_C"/>
</dbReference>
<dbReference type="EMBL" id="AP027041">
    <property type="protein sequence ID" value="BDU18082.1"/>
    <property type="molecule type" value="Genomic_DNA"/>
</dbReference>
<keyword evidence="2" id="KW-0540">Nuclease</keyword>
<dbReference type="GO" id="GO:0004519">
    <property type="term" value="F:endonuclease activity"/>
    <property type="evidence" value="ECO:0007669"/>
    <property type="project" value="UniProtKB-KW"/>
</dbReference>
<name>A0ABM8DHL1_9GAMM</name>
<keyword evidence="2" id="KW-0255">Endonuclease</keyword>
<dbReference type="InterPro" id="IPR038365">
    <property type="entry name" value="EcoRII_C_sf"/>
</dbReference>
<dbReference type="InterPro" id="IPR011335">
    <property type="entry name" value="Restrct_endonuc-II-like"/>
</dbReference>
<dbReference type="Proteomes" id="UP001317822">
    <property type="component" value="Chromosome"/>
</dbReference>
<proteinExistence type="predicted"/>
<reference evidence="2 3" key="1">
    <citation type="journal article" date="2023" name="Int. J. Syst. Evol. Microbiol.">
        <title>Physiological and genomic analyses of cobalamin (vitamin B12)-auxotrophy of Lysobacter auxotrophicus sp. nov., a methionine-auxotrophic chitinolytic bacterium isolated from chitin-treated soil.</title>
        <authorList>
            <person name="Saito A."/>
            <person name="Dohra H."/>
            <person name="Hamada M."/>
            <person name="Moriuchi R."/>
            <person name="Kotsuchibashi Y."/>
            <person name="Mori K."/>
        </authorList>
    </citation>
    <scope>NUCLEOTIDE SEQUENCE [LARGE SCALE GENOMIC DNA]</scope>
    <source>
        <strain evidence="2 3">5-21a</strain>
    </source>
</reference>